<dbReference type="AlphaFoldDB" id="W2UR78"/>
<evidence type="ECO:0000313" key="2">
    <source>
        <dbReference type="Proteomes" id="UP000018850"/>
    </source>
</evidence>
<organism evidence="1 2">
    <name type="scientific">Zhouia amylolytica AD3</name>
    <dbReference type="NCBI Taxonomy" id="1286632"/>
    <lineage>
        <taxon>Bacteria</taxon>
        <taxon>Pseudomonadati</taxon>
        <taxon>Bacteroidota</taxon>
        <taxon>Flavobacteriia</taxon>
        <taxon>Flavobacteriales</taxon>
        <taxon>Flavobacteriaceae</taxon>
        <taxon>Zhouia</taxon>
    </lineage>
</organism>
<protein>
    <submittedName>
        <fullName evidence="1">Uncharacterized protein</fullName>
    </submittedName>
</protein>
<dbReference type="Proteomes" id="UP000018850">
    <property type="component" value="Unassembled WGS sequence"/>
</dbReference>
<comment type="caution">
    <text evidence="1">The sequence shown here is derived from an EMBL/GenBank/DDBJ whole genome shotgun (WGS) entry which is preliminary data.</text>
</comment>
<reference evidence="2" key="1">
    <citation type="submission" date="2013-11" db="EMBL/GenBank/DDBJ databases">
        <title>Draft genome sequence from a member of Zhouia, isolated tidal flat.</title>
        <authorList>
            <person name="Jin H."/>
            <person name="Jeon C.O."/>
        </authorList>
    </citation>
    <scope>NUCLEOTIDE SEQUENCE [LARGE SCALE GENOMIC DNA]</scope>
    <source>
        <strain evidence="2">AD3</strain>
    </source>
</reference>
<evidence type="ECO:0000313" key="1">
    <source>
        <dbReference type="EMBL" id="ETN96449.1"/>
    </source>
</evidence>
<name>W2UR78_9FLAO</name>
<gene>
    <name evidence="1" type="ORF">P278_05270</name>
</gene>
<keyword evidence="2" id="KW-1185">Reference proteome</keyword>
<reference evidence="1 2" key="2">
    <citation type="journal article" date="2016" name="Genome Announc.">
        <title>Draft Genome Sequence of Zhouia amylolytica AD3, Isolated from Tidal Flat Sediment.</title>
        <authorList>
            <person name="Jia B."/>
            <person name="Jin H.M."/>
            <person name="Lee H.J."/>
            <person name="Jeon C.O."/>
        </authorList>
    </citation>
    <scope>NUCLEOTIDE SEQUENCE [LARGE SCALE GENOMIC DNA]</scope>
    <source>
        <strain evidence="1 2">AD3</strain>
    </source>
</reference>
<dbReference type="EMBL" id="AYXY01000002">
    <property type="protein sequence ID" value="ETN96449.1"/>
    <property type="molecule type" value="Genomic_DNA"/>
</dbReference>
<sequence length="76" mass="8577">MVRVESAQTPLSVSDLNTRLLTQQYAKDAIAEIEKTADTIIATNPSLDVQKKMLEWKIYSAQRFKSFAFQTSPKLA</sequence>
<proteinExistence type="predicted"/>
<accession>W2UR78</accession>